<keyword evidence="4 8" id="KW-1133">Transmembrane helix</keyword>
<dbReference type="eggNOG" id="KOG0872">
    <property type="taxonomic scope" value="Eukaryota"/>
</dbReference>
<feature type="domain" description="Fatty acid hydroxylase" evidence="9">
    <location>
        <begin position="86"/>
        <end position="217"/>
    </location>
</feature>
<dbReference type="EMBL" id="GL433838">
    <property type="protein sequence ID" value="EFN58063.1"/>
    <property type="molecule type" value="Genomic_DNA"/>
</dbReference>
<gene>
    <name evidence="10" type="ORF">CHLNCDRAFT_142325</name>
</gene>
<dbReference type="GO" id="GO:0016020">
    <property type="term" value="C:membrane"/>
    <property type="evidence" value="ECO:0007669"/>
    <property type="project" value="GOC"/>
</dbReference>
<proteinExistence type="inferred from homology"/>
<evidence type="ECO:0000256" key="4">
    <source>
        <dbReference type="ARBA" id="ARBA00022989"/>
    </source>
</evidence>
<evidence type="ECO:0000313" key="10">
    <source>
        <dbReference type="EMBL" id="EFN58063.1"/>
    </source>
</evidence>
<dbReference type="InterPro" id="IPR006694">
    <property type="entry name" value="Fatty_acid_hydroxylase"/>
</dbReference>
<dbReference type="GeneID" id="17357438"/>
<reference evidence="10 11" key="1">
    <citation type="journal article" date="2010" name="Plant Cell">
        <title>The Chlorella variabilis NC64A genome reveals adaptation to photosymbiosis, coevolution with viruses, and cryptic sex.</title>
        <authorList>
            <person name="Blanc G."/>
            <person name="Duncan G."/>
            <person name="Agarkova I."/>
            <person name="Borodovsky M."/>
            <person name="Gurnon J."/>
            <person name="Kuo A."/>
            <person name="Lindquist E."/>
            <person name="Lucas S."/>
            <person name="Pangilinan J."/>
            <person name="Polle J."/>
            <person name="Salamov A."/>
            <person name="Terry A."/>
            <person name="Yamada T."/>
            <person name="Dunigan D.D."/>
            <person name="Grigoriev I.V."/>
            <person name="Claverie J.M."/>
            <person name="Van Etten J.L."/>
        </authorList>
    </citation>
    <scope>NUCLEOTIDE SEQUENCE [LARGE SCALE GENOMIC DNA]</scope>
    <source>
        <strain evidence="10 11">NC64A</strain>
    </source>
</reference>
<evidence type="ECO:0000256" key="8">
    <source>
        <dbReference type="SAM" id="Phobius"/>
    </source>
</evidence>
<accession>E1Z8A9</accession>
<dbReference type="Proteomes" id="UP000008141">
    <property type="component" value="Unassembled WGS sequence"/>
</dbReference>
<evidence type="ECO:0000256" key="7">
    <source>
        <dbReference type="ARBA" id="ARBA00023136"/>
    </source>
</evidence>
<feature type="transmembrane region" description="Helical" evidence="8">
    <location>
        <begin position="6"/>
        <end position="28"/>
    </location>
</feature>
<keyword evidence="6" id="KW-0443">Lipid metabolism</keyword>
<keyword evidence="7 8" id="KW-0472">Membrane</keyword>
<dbReference type="GO" id="GO:0008610">
    <property type="term" value="P:lipid biosynthetic process"/>
    <property type="evidence" value="ECO:0007669"/>
    <property type="project" value="InterPro"/>
</dbReference>
<feature type="transmembrane region" description="Helical" evidence="8">
    <location>
        <begin position="40"/>
        <end position="61"/>
    </location>
</feature>
<name>E1Z8A9_CHLVA</name>
<keyword evidence="11" id="KW-1185">Reference proteome</keyword>
<evidence type="ECO:0000256" key="1">
    <source>
        <dbReference type="ARBA" id="ARBA00004127"/>
    </source>
</evidence>
<dbReference type="PANTHER" id="PTHR21624">
    <property type="entry name" value="STEROL DESATURASE-RELATED PROTEIN"/>
    <property type="match status" value="1"/>
</dbReference>
<feature type="transmembrane region" description="Helical" evidence="8">
    <location>
        <begin position="81"/>
        <end position="99"/>
    </location>
</feature>
<dbReference type="InterPro" id="IPR051689">
    <property type="entry name" value="Sterol_desaturase/TMEM195"/>
</dbReference>
<evidence type="ECO:0000259" key="9">
    <source>
        <dbReference type="Pfam" id="PF04116"/>
    </source>
</evidence>
<dbReference type="KEGG" id="cvr:CHLNCDRAFT_142325"/>
<dbReference type="RefSeq" id="XP_005850165.1">
    <property type="nucleotide sequence ID" value="XM_005850103.1"/>
</dbReference>
<feature type="transmembrane region" description="Helical" evidence="8">
    <location>
        <begin position="387"/>
        <end position="406"/>
    </location>
</feature>
<dbReference type="GO" id="GO:0005506">
    <property type="term" value="F:iron ion binding"/>
    <property type="evidence" value="ECO:0007669"/>
    <property type="project" value="InterPro"/>
</dbReference>
<evidence type="ECO:0000256" key="3">
    <source>
        <dbReference type="ARBA" id="ARBA00022692"/>
    </source>
</evidence>
<dbReference type="PANTHER" id="PTHR21624:SF1">
    <property type="entry name" value="ALKYLGLYCEROL MONOOXYGENASE"/>
    <property type="match status" value="1"/>
</dbReference>
<dbReference type="GO" id="GO:0005783">
    <property type="term" value="C:endoplasmic reticulum"/>
    <property type="evidence" value="ECO:0007669"/>
    <property type="project" value="TreeGrafter"/>
</dbReference>
<sequence>MGEESIALYAVPYMQVIFLLELLASSALRKQVYNLRQSINNLAAPVIVFFTMRAFMKAAMVLPYCWIHQHYRLVDWTPERAWWMAVLASVFCDFCTYWTHRIMHTNNLGWSMHVMHHSSMDYNFTVGLRGGIFDITFGGWLLYMPLALVCPVRVYLMQRTFNFAYSIFVHTELVPKLWWPIELIMNTPSHHRVHHARNYGMRNYGDLLIIWDRIFGTFQEERDDRKPVFGLNSQPVPQGTYNPLWHLVHQMWATLRLAASGKVPVSKALFTRVTGPEMVPYQLGAEAAGAEAAGKVKKGAAARVEVQANATAAQDGKSGVDAPYRWERRALTILDLYAAAHLLLFCFPTTGFLKTNETLRVAVQGVVAVHLLRSGDLGPDFTQKAQFAVGLSIFSLGFLLAHLPTARTRPNYEARKRA</sequence>
<evidence type="ECO:0000256" key="5">
    <source>
        <dbReference type="ARBA" id="ARBA00023002"/>
    </source>
</evidence>
<evidence type="ECO:0000313" key="11">
    <source>
        <dbReference type="Proteomes" id="UP000008141"/>
    </source>
</evidence>
<dbReference type="Pfam" id="PF04116">
    <property type="entry name" value="FA_hydroxylase"/>
    <property type="match status" value="1"/>
</dbReference>
<feature type="transmembrane region" description="Helical" evidence="8">
    <location>
        <begin position="334"/>
        <end position="353"/>
    </location>
</feature>
<dbReference type="GO" id="GO:0006643">
    <property type="term" value="P:membrane lipid metabolic process"/>
    <property type="evidence" value="ECO:0007669"/>
    <property type="project" value="TreeGrafter"/>
</dbReference>
<keyword evidence="5" id="KW-0560">Oxidoreductase</keyword>
<dbReference type="GO" id="GO:0050479">
    <property type="term" value="F:glyceryl-ether monooxygenase activity"/>
    <property type="evidence" value="ECO:0007669"/>
    <property type="project" value="TreeGrafter"/>
</dbReference>
<evidence type="ECO:0000256" key="6">
    <source>
        <dbReference type="ARBA" id="ARBA00023098"/>
    </source>
</evidence>
<comment type="subcellular location">
    <subcellularLocation>
        <location evidence="1">Endomembrane system</location>
        <topology evidence="1">Multi-pass membrane protein</topology>
    </subcellularLocation>
</comment>
<organism evidence="11">
    <name type="scientific">Chlorella variabilis</name>
    <name type="common">Green alga</name>
    <dbReference type="NCBI Taxonomy" id="554065"/>
    <lineage>
        <taxon>Eukaryota</taxon>
        <taxon>Viridiplantae</taxon>
        <taxon>Chlorophyta</taxon>
        <taxon>core chlorophytes</taxon>
        <taxon>Trebouxiophyceae</taxon>
        <taxon>Chlorellales</taxon>
        <taxon>Chlorellaceae</taxon>
        <taxon>Chlorella clade</taxon>
        <taxon>Chlorella</taxon>
    </lineage>
</organism>
<keyword evidence="3 8" id="KW-0812">Transmembrane</keyword>
<dbReference type="AlphaFoldDB" id="E1Z8A9"/>
<protein>
    <recommendedName>
        <fullName evidence="9">Fatty acid hydroxylase domain-containing protein</fullName>
    </recommendedName>
</protein>
<dbReference type="OrthoDB" id="6354873at2759"/>
<dbReference type="InParanoid" id="E1Z8A9"/>
<comment type="similarity">
    <text evidence="2">Belongs to the sterol desaturase family.</text>
</comment>
<evidence type="ECO:0000256" key="2">
    <source>
        <dbReference type="ARBA" id="ARBA00009324"/>
    </source>
</evidence>